<proteinExistence type="predicted"/>
<evidence type="ECO:0000313" key="2">
    <source>
        <dbReference type="EMBL" id="EAU68074.1"/>
    </source>
</evidence>
<feature type="region of interest" description="Disordered" evidence="1">
    <location>
        <begin position="391"/>
        <end position="475"/>
    </location>
</feature>
<dbReference type="AlphaFoldDB" id="Q097Z8"/>
<name>Q097Z8_STIAD</name>
<gene>
    <name evidence="2" type="ORF">STIAU_5105</name>
</gene>
<sequence length="475" mass="50634">MEDALGACPVRARPLGEAFIHLADEVLGGGGDLAQPHLAHLGDVGGHHRQARGQVLAHLQRVGVEGQLVDGEGHQRHIEGAAVARQARVRLAPQEVDVGHRLHRGHVAVRRHLADDDDRALGVGLGRGDHRLLVHPVGHQPEEADDGLGQVRDVLRNGRGGIARLDEVLEVHAVAHQHGVRVDLGLVLPQALGGGDDEVGAAQQPLLQLRDVAPVGVAERGELIHAVVDDELLAERARHGRGGRQEGPRDGPVEAQLAHRVFHLEPQELPVGAAHHLRAVEGNRQGRQHEEVGLHLPDALGEGGELLPDALEIVRVGLGRAVADAVDPEHPVVPGEDPHDVDLGQRVSVPIVREDDQVPSPEGPASQVDVFSAPHVSSPVLKLSKWPPWAVHSRAARTPAPRTARATPAPRRENSPARGPRRSPGESAGRAPGPAPPGTDRSPPAGCTHRWPHRAPPASTPRARRWSPHRASWVG</sequence>
<organism evidence="2 3">
    <name type="scientific">Stigmatella aurantiaca (strain DW4/3-1)</name>
    <dbReference type="NCBI Taxonomy" id="378806"/>
    <lineage>
        <taxon>Bacteria</taxon>
        <taxon>Pseudomonadati</taxon>
        <taxon>Myxococcota</taxon>
        <taxon>Myxococcia</taxon>
        <taxon>Myxococcales</taxon>
        <taxon>Cystobacterineae</taxon>
        <taxon>Archangiaceae</taxon>
        <taxon>Stigmatella</taxon>
    </lineage>
</organism>
<protein>
    <submittedName>
        <fullName evidence="2">Uncharacterized protein</fullName>
    </submittedName>
</protein>
<comment type="caution">
    <text evidence="2">The sequence shown here is derived from an EMBL/GenBank/DDBJ whole genome shotgun (WGS) entry which is preliminary data.</text>
</comment>
<evidence type="ECO:0000313" key="3">
    <source>
        <dbReference type="Proteomes" id="UP000032702"/>
    </source>
</evidence>
<dbReference type="EMBL" id="AAMD01000022">
    <property type="protein sequence ID" value="EAU68074.1"/>
    <property type="molecule type" value="Genomic_DNA"/>
</dbReference>
<feature type="compositionally biased region" description="Low complexity" evidence="1">
    <location>
        <begin position="396"/>
        <end position="409"/>
    </location>
</feature>
<dbReference type="Proteomes" id="UP000032702">
    <property type="component" value="Unassembled WGS sequence"/>
</dbReference>
<evidence type="ECO:0000256" key="1">
    <source>
        <dbReference type="SAM" id="MobiDB-lite"/>
    </source>
</evidence>
<reference evidence="2 3" key="1">
    <citation type="submission" date="2006-04" db="EMBL/GenBank/DDBJ databases">
        <authorList>
            <person name="Nierman W.C."/>
        </authorList>
    </citation>
    <scope>NUCLEOTIDE SEQUENCE [LARGE SCALE GENOMIC DNA]</scope>
    <source>
        <strain evidence="2 3">DW4/3-1</strain>
    </source>
</reference>
<accession>Q097Z8</accession>